<evidence type="ECO:0000313" key="2">
    <source>
        <dbReference type="Proteomes" id="UP001165960"/>
    </source>
</evidence>
<comment type="caution">
    <text evidence="1">The sequence shown here is derived from an EMBL/GenBank/DDBJ whole genome shotgun (WGS) entry which is preliminary data.</text>
</comment>
<dbReference type="Proteomes" id="UP001165960">
    <property type="component" value="Unassembled WGS sequence"/>
</dbReference>
<evidence type="ECO:0000313" key="1">
    <source>
        <dbReference type="EMBL" id="KAJ9073520.1"/>
    </source>
</evidence>
<protein>
    <submittedName>
        <fullName evidence="1">Uncharacterized protein</fullName>
    </submittedName>
</protein>
<accession>A0ACC2TG08</accession>
<name>A0ACC2TG08_9FUNG</name>
<gene>
    <name evidence="1" type="ORF">DSO57_1015474</name>
</gene>
<proteinExistence type="predicted"/>
<keyword evidence="2" id="KW-1185">Reference proteome</keyword>
<dbReference type="EMBL" id="QTSX02002901">
    <property type="protein sequence ID" value="KAJ9073520.1"/>
    <property type="molecule type" value="Genomic_DNA"/>
</dbReference>
<reference evidence="1" key="1">
    <citation type="submission" date="2022-04" db="EMBL/GenBank/DDBJ databases">
        <title>Genome of the entomopathogenic fungus Entomophthora muscae.</title>
        <authorList>
            <person name="Elya C."/>
            <person name="Lovett B.R."/>
            <person name="Lee E."/>
            <person name="Macias A.M."/>
            <person name="Hajek A.E."/>
            <person name="De Bivort B.L."/>
            <person name="Kasson M.T."/>
            <person name="De Fine Licht H.H."/>
            <person name="Stajich J.E."/>
        </authorList>
    </citation>
    <scope>NUCLEOTIDE SEQUENCE</scope>
    <source>
        <strain evidence="1">Berkeley</strain>
    </source>
</reference>
<organism evidence="1 2">
    <name type="scientific">Entomophthora muscae</name>
    <dbReference type="NCBI Taxonomy" id="34485"/>
    <lineage>
        <taxon>Eukaryota</taxon>
        <taxon>Fungi</taxon>
        <taxon>Fungi incertae sedis</taxon>
        <taxon>Zoopagomycota</taxon>
        <taxon>Entomophthoromycotina</taxon>
        <taxon>Entomophthoromycetes</taxon>
        <taxon>Entomophthorales</taxon>
        <taxon>Entomophthoraceae</taxon>
        <taxon>Entomophthora</taxon>
    </lineage>
</organism>
<sequence>MEEEGIDLKVKTYGPVWSRIQTLVIAPWFQILMTSLVVLYLMLTGMEIMLAFFQDRGVDDPLLESIDGFVDITNCCIVAVFLVETLARAAIHAGGWVGYFSSPWNILDLAVLIGCAFLEVVDYIEYLVMSEASTIVASVRLVSSLRTINMLHYNHIDNEILINRSLKATITELQDKCDAFSQDSTRLQGELDAKRHSIAKVEHDFNSIQENMMSVQSKSWGNLVPSYFSLELTNKRSKSRFKRVTSTQRPKSKCRVVTC</sequence>